<dbReference type="HOGENOM" id="CLU_090544_0_0_1"/>
<evidence type="ECO:0000313" key="2">
    <source>
        <dbReference type="Proteomes" id="UP000053989"/>
    </source>
</evidence>
<feature type="non-terminal residue" evidence="1">
    <location>
        <position position="1"/>
    </location>
</feature>
<accession>A0A0C3ANQ8</accession>
<name>A0A0C3ANQ8_9AGAM</name>
<organism evidence="1 2">
    <name type="scientific">Scleroderma citrinum Foug A</name>
    <dbReference type="NCBI Taxonomy" id="1036808"/>
    <lineage>
        <taxon>Eukaryota</taxon>
        <taxon>Fungi</taxon>
        <taxon>Dikarya</taxon>
        <taxon>Basidiomycota</taxon>
        <taxon>Agaricomycotina</taxon>
        <taxon>Agaricomycetes</taxon>
        <taxon>Agaricomycetidae</taxon>
        <taxon>Boletales</taxon>
        <taxon>Sclerodermatineae</taxon>
        <taxon>Sclerodermataceae</taxon>
        <taxon>Scleroderma</taxon>
    </lineage>
</organism>
<proteinExistence type="predicted"/>
<protein>
    <submittedName>
        <fullName evidence="1">Uncharacterized protein</fullName>
    </submittedName>
</protein>
<dbReference type="EMBL" id="KN822016">
    <property type="protein sequence ID" value="KIM66587.1"/>
    <property type="molecule type" value="Genomic_DNA"/>
</dbReference>
<dbReference type="AlphaFoldDB" id="A0A0C3ANQ8"/>
<reference evidence="2" key="2">
    <citation type="submission" date="2015-01" db="EMBL/GenBank/DDBJ databases">
        <title>Evolutionary Origins and Diversification of the Mycorrhizal Mutualists.</title>
        <authorList>
            <consortium name="DOE Joint Genome Institute"/>
            <consortium name="Mycorrhizal Genomics Consortium"/>
            <person name="Kohler A."/>
            <person name="Kuo A."/>
            <person name="Nagy L.G."/>
            <person name="Floudas D."/>
            <person name="Copeland A."/>
            <person name="Barry K.W."/>
            <person name="Cichocki N."/>
            <person name="Veneault-Fourrey C."/>
            <person name="LaButti K."/>
            <person name="Lindquist E.A."/>
            <person name="Lipzen A."/>
            <person name="Lundell T."/>
            <person name="Morin E."/>
            <person name="Murat C."/>
            <person name="Riley R."/>
            <person name="Ohm R."/>
            <person name="Sun H."/>
            <person name="Tunlid A."/>
            <person name="Henrissat B."/>
            <person name="Grigoriev I.V."/>
            <person name="Hibbett D.S."/>
            <person name="Martin F."/>
        </authorList>
    </citation>
    <scope>NUCLEOTIDE SEQUENCE [LARGE SCALE GENOMIC DNA]</scope>
    <source>
        <strain evidence="2">Foug A</strain>
    </source>
</reference>
<keyword evidence="2" id="KW-1185">Reference proteome</keyword>
<dbReference type="InParanoid" id="A0A0C3ANQ8"/>
<sequence>PVGLMAGQDLGAGEILQVLVLGDHIDQRDRALEVVLPVLEGLEDDQQLFVMGIIVQLRGGQSPRIVSDGLELRIGANNGQNAGDSIVRGIGLDHKQSVRNPMNRRRTGLDKSLLQEVESRATIISEFPRSVFAGKPFMDETMVEVCESEEGLDVLYFPRFWPIRDGLNFSADMESPLGERQKLRYSVEVVWNSHFSGLAKRLCFRRHWRTLQTCS</sequence>
<dbReference type="Proteomes" id="UP000053989">
    <property type="component" value="Unassembled WGS sequence"/>
</dbReference>
<reference evidence="1 2" key="1">
    <citation type="submission" date="2014-04" db="EMBL/GenBank/DDBJ databases">
        <authorList>
            <consortium name="DOE Joint Genome Institute"/>
            <person name="Kuo A."/>
            <person name="Kohler A."/>
            <person name="Nagy L.G."/>
            <person name="Floudas D."/>
            <person name="Copeland A."/>
            <person name="Barry K.W."/>
            <person name="Cichocki N."/>
            <person name="Veneault-Fourrey C."/>
            <person name="LaButti K."/>
            <person name="Lindquist E.A."/>
            <person name="Lipzen A."/>
            <person name="Lundell T."/>
            <person name="Morin E."/>
            <person name="Murat C."/>
            <person name="Sun H."/>
            <person name="Tunlid A."/>
            <person name="Henrissat B."/>
            <person name="Grigoriev I.V."/>
            <person name="Hibbett D.S."/>
            <person name="Martin F."/>
            <person name="Nordberg H.P."/>
            <person name="Cantor M.N."/>
            <person name="Hua S.X."/>
        </authorList>
    </citation>
    <scope>NUCLEOTIDE SEQUENCE [LARGE SCALE GENOMIC DNA]</scope>
    <source>
        <strain evidence="1 2">Foug A</strain>
    </source>
</reference>
<gene>
    <name evidence="1" type="ORF">SCLCIDRAFT_110086</name>
</gene>
<evidence type="ECO:0000313" key="1">
    <source>
        <dbReference type="EMBL" id="KIM66587.1"/>
    </source>
</evidence>
<dbReference type="OrthoDB" id="3046524at2759"/>